<dbReference type="InterPro" id="IPR040706">
    <property type="entry name" value="Zf-MYST"/>
</dbReference>
<dbReference type="GO" id="GO:0010484">
    <property type="term" value="F:histone H3 acetyltransferase activity"/>
    <property type="evidence" value="ECO:0007669"/>
    <property type="project" value="TreeGrafter"/>
</dbReference>
<dbReference type="InterPro" id="IPR019787">
    <property type="entry name" value="Znf_PHD-finger"/>
</dbReference>
<keyword evidence="11" id="KW-0156">Chromatin regulator</keyword>
<dbReference type="InterPro" id="IPR050603">
    <property type="entry name" value="MYST_HAT"/>
</dbReference>
<keyword evidence="6" id="KW-0808">Transferase</keyword>
<dbReference type="Pfam" id="PF17772">
    <property type="entry name" value="zf-MYST"/>
    <property type="match status" value="1"/>
</dbReference>
<evidence type="ECO:0000313" key="23">
    <source>
        <dbReference type="EnsemblMetazoa" id="tetur19g03210.1"/>
    </source>
</evidence>
<dbReference type="SUPFAM" id="SSF103637">
    <property type="entry name" value="CCHHC domain"/>
    <property type="match status" value="1"/>
</dbReference>
<keyword evidence="13" id="KW-0805">Transcription regulation</keyword>
<proteinExistence type="inferred from homology"/>
<dbReference type="InterPro" id="IPR036060">
    <property type="entry name" value="Znf_C2H2C_sf"/>
</dbReference>
<evidence type="ECO:0000256" key="1">
    <source>
        <dbReference type="ARBA" id="ARBA00004123"/>
    </source>
</evidence>
<dbReference type="InterPro" id="IPR002717">
    <property type="entry name" value="HAT_MYST-type"/>
</dbReference>
<feature type="compositionally biased region" description="Basic and acidic residues" evidence="20">
    <location>
        <begin position="302"/>
        <end position="311"/>
    </location>
</feature>
<keyword evidence="5" id="KW-0963">Cytoplasm</keyword>
<dbReference type="SMART" id="SM00249">
    <property type="entry name" value="PHD"/>
    <property type="match status" value="2"/>
</dbReference>
<dbReference type="FunFam" id="3.30.60.60:FF:000001">
    <property type="entry name" value="Histone acetyltransferase"/>
    <property type="match status" value="1"/>
</dbReference>
<dbReference type="PANTHER" id="PTHR10615:SF161">
    <property type="entry name" value="HISTONE ACETYLTRANSFERASE KAT7"/>
    <property type="match status" value="1"/>
</dbReference>
<keyword evidence="24" id="KW-1185">Reference proteome</keyword>
<dbReference type="GO" id="GO:1902035">
    <property type="term" value="P:positive regulation of hematopoietic stem cell proliferation"/>
    <property type="evidence" value="ECO:0007669"/>
    <property type="project" value="UniProtKB-ARBA"/>
</dbReference>
<dbReference type="AlphaFoldDB" id="T1KSI0"/>
<feature type="domain" description="PHD-type" evidence="21">
    <location>
        <begin position="69"/>
        <end position="127"/>
    </location>
</feature>
<evidence type="ECO:0000256" key="18">
    <source>
        <dbReference type="PROSITE-ProRule" id="PRU00146"/>
    </source>
</evidence>
<organism evidence="23 24">
    <name type="scientific">Tetranychus urticae</name>
    <name type="common">Two-spotted spider mite</name>
    <dbReference type="NCBI Taxonomy" id="32264"/>
    <lineage>
        <taxon>Eukaryota</taxon>
        <taxon>Metazoa</taxon>
        <taxon>Ecdysozoa</taxon>
        <taxon>Arthropoda</taxon>
        <taxon>Chelicerata</taxon>
        <taxon>Arachnida</taxon>
        <taxon>Acari</taxon>
        <taxon>Acariformes</taxon>
        <taxon>Trombidiformes</taxon>
        <taxon>Prostigmata</taxon>
        <taxon>Eleutherengona</taxon>
        <taxon>Raphignathae</taxon>
        <taxon>Tetranychoidea</taxon>
        <taxon>Tetranychidae</taxon>
        <taxon>Tetranychus</taxon>
    </lineage>
</organism>
<dbReference type="PANTHER" id="PTHR10615">
    <property type="entry name" value="HISTONE ACETYLTRANSFERASE"/>
    <property type="match status" value="1"/>
</dbReference>
<evidence type="ECO:0000256" key="4">
    <source>
        <dbReference type="ARBA" id="ARBA00010107"/>
    </source>
</evidence>
<evidence type="ECO:0000256" key="6">
    <source>
        <dbReference type="ARBA" id="ARBA00022679"/>
    </source>
</evidence>
<dbReference type="GO" id="GO:0006260">
    <property type="term" value="P:DNA replication"/>
    <property type="evidence" value="ECO:0007669"/>
    <property type="project" value="UniProtKB-KW"/>
</dbReference>
<dbReference type="Gene3D" id="3.40.630.30">
    <property type="match status" value="1"/>
</dbReference>
<evidence type="ECO:0000256" key="8">
    <source>
        <dbReference type="ARBA" id="ARBA00022723"/>
    </source>
</evidence>
<dbReference type="EnsemblMetazoa" id="tetur19g03210.1">
    <property type="protein sequence ID" value="tetur19g03210.1"/>
    <property type="gene ID" value="tetur19g03210"/>
</dbReference>
<feature type="compositionally biased region" description="Acidic residues" evidence="20">
    <location>
        <begin position="135"/>
        <end position="154"/>
    </location>
</feature>
<evidence type="ECO:0000256" key="15">
    <source>
        <dbReference type="ARBA" id="ARBA00023242"/>
    </source>
</evidence>
<keyword evidence="14" id="KW-0804">Transcription</keyword>
<evidence type="ECO:0000256" key="5">
    <source>
        <dbReference type="ARBA" id="ARBA00022490"/>
    </source>
</evidence>
<reference evidence="23" key="2">
    <citation type="submission" date="2015-06" db="UniProtKB">
        <authorList>
            <consortium name="EnsemblMetazoa"/>
        </authorList>
    </citation>
    <scope>IDENTIFICATION</scope>
</reference>
<dbReference type="Gene3D" id="3.30.40.10">
    <property type="entry name" value="Zinc/RING finger domain, C3HC4 (zinc finger)"/>
    <property type="match status" value="2"/>
</dbReference>
<dbReference type="Gene3D" id="1.10.10.10">
    <property type="entry name" value="Winged helix-like DNA-binding domain superfamily/Winged helix DNA-binding domain"/>
    <property type="match status" value="1"/>
</dbReference>
<evidence type="ECO:0000259" key="22">
    <source>
        <dbReference type="PROSITE" id="PS51726"/>
    </source>
</evidence>
<comment type="similarity">
    <text evidence="4 19">Belongs to the MYST (SAS/MOZ) family.</text>
</comment>
<evidence type="ECO:0000313" key="24">
    <source>
        <dbReference type="Proteomes" id="UP000015104"/>
    </source>
</evidence>
<protein>
    <recommendedName>
        <fullName evidence="19">Histone acetyltransferase</fullName>
        <ecNumber evidence="19">2.3.1.48</ecNumber>
    </recommendedName>
</protein>
<feature type="region of interest" description="Disordered" evidence="20">
    <location>
        <begin position="130"/>
        <end position="324"/>
    </location>
</feature>
<dbReference type="PROSITE" id="PS01359">
    <property type="entry name" value="ZF_PHD_1"/>
    <property type="match status" value="1"/>
</dbReference>
<dbReference type="GO" id="GO:0045815">
    <property type="term" value="P:transcription initiation-coupled chromatin remodeling"/>
    <property type="evidence" value="ECO:0007669"/>
    <property type="project" value="UniProtKB-ARBA"/>
</dbReference>
<feature type="compositionally biased region" description="Basic residues" evidence="20">
    <location>
        <begin position="280"/>
        <end position="289"/>
    </location>
</feature>
<dbReference type="EC" id="2.3.1.48" evidence="19"/>
<dbReference type="InterPro" id="IPR001965">
    <property type="entry name" value="Znf_PHD"/>
</dbReference>
<evidence type="ECO:0000256" key="13">
    <source>
        <dbReference type="ARBA" id="ARBA00023015"/>
    </source>
</evidence>
<evidence type="ECO:0000256" key="19">
    <source>
        <dbReference type="RuleBase" id="RU361211"/>
    </source>
</evidence>
<dbReference type="eggNOG" id="KOG2747">
    <property type="taxonomic scope" value="Eukaryota"/>
</dbReference>
<evidence type="ECO:0000256" key="16">
    <source>
        <dbReference type="ARBA" id="ARBA00023328"/>
    </source>
</evidence>
<feature type="compositionally biased region" description="Basic and acidic residues" evidence="20">
    <location>
        <begin position="155"/>
        <end position="166"/>
    </location>
</feature>
<dbReference type="Proteomes" id="UP000015104">
    <property type="component" value="Unassembled WGS sequence"/>
</dbReference>
<dbReference type="GO" id="GO:0010485">
    <property type="term" value="F:histone H4 acetyltransferase activity"/>
    <property type="evidence" value="ECO:0007669"/>
    <property type="project" value="TreeGrafter"/>
</dbReference>
<dbReference type="InterPro" id="IPR019786">
    <property type="entry name" value="Zinc_finger_PHD-type_CS"/>
</dbReference>
<feature type="active site" description="Proton donor/acceptor" evidence="17">
    <location>
        <position position="629"/>
    </location>
</feature>
<evidence type="ECO:0000256" key="14">
    <source>
        <dbReference type="ARBA" id="ARBA00023163"/>
    </source>
</evidence>
<evidence type="ECO:0000256" key="20">
    <source>
        <dbReference type="SAM" id="MobiDB-lite"/>
    </source>
</evidence>
<comment type="subcellular location">
    <subcellularLocation>
        <location evidence="3">Chromosome</location>
        <location evidence="3">Centromere</location>
    </subcellularLocation>
    <subcellularLocation>
        <location evidence="2">Cytoplasm</location>
        <location evidence="2">Cytosol</location>
    </subcellularLocation>
    <subcellularLocation>
        <location evidence="1 19">Nucleus</location>
    </subcellularLocation>
</comment>
<dbReference type="PROSITE" id="PS50016">
    <property type="entry name" value="ZF_PHD_2"/>
    <property type="match status" value="1"/>
</dbReference>
<dbReference type="Gene3D" id="3.30.60.60">
    <property type="entry name" value="N-acetyl transferase-like"/>
    <property type="match status" value="1"/>
</dbReference>
<evidence type="ECO:0000256" key="12">
    <source>
        <dbReference type="ARBA" id="ARBA00022990"/>
    </source>
</evidence>
<keyword evidence="8" id="KW-0479">Metal-binding</keyword>
<dbReference type="GO" id="GO:0036409">
    <property type="term" value="C:histone H3-K14 acetyltransferase complex"/>
    <property type="evidence" value="ECO:0007669"/>
    <property type="project" value="TreeGrafter"/>
</dbReference>
<dbReference type="STRING" id="32264.T1KSI0"/>
<dbReference type="FunFam" id="1.10.10.10:FF:000092">
    <property type="entry name" value="Histone acetyltransferase"/>
    <property type="match status" value="1"/>
</dbReference>
<dbReference type="GO" id="GO:0006357">
    <property type="term" value="P:regulation of transcription by RNA polymerase II"/>
    <property type="evidence" value="ECO:0007669"/>
    <property type="project" value="TreeGrafter"/>
</dbReference>
<dbReference type="SUPFAM" id="SSF57903">
    <property type="entry name" value="FYVE/PHD zinc finger"/>
    <property type="match status" value="2"/>
</dbReference>
<dbReference type="Pfam" id="PF01530">
    <property type="entry name" value="zf-C2HC"/>
    <property type="match status" value="1"/>
</dbReference>
<comment type="catalytic activity">
    <reaction evidence="19">
        <text>L-lysyl-[protein] + acetyl-CoA = N(6)-acetyl-L-lysyl-[protein] + CoA + H(+)</text>
        <dbReference type="Rhea" id="RHEA:45948"/>
        <dbReference type="Rhea" id="RHEA-COMP:9752"/>
        <dbReference type="Rhea" id="RHEA-COMP:10731"/>
        <dbReference type="ChEBI" id="CHEBI:15378"/>
        <dbReference type="ChEBI" id="CHEBI:29969"/>
        <dbReference type="ChEBI" id="CHEBI:57287"/>
        <dbReference type="ChEBI" id="CHEBI:57288"/>
        <dbReference type="ChEBI" id="CHEBI:61930"/>
        <dbReference type="EC" id="2.3.1.48"/>
    </reaction>
</comment>
<gene>
    <name evidence="23" type="primary">107366746</name>
</gene>
<dbReference type="InterPro" id="IPR016181">
    <property type="entry name" value="Acyl_CoA_acyltransferase"/>
</dbReference>
<evidence type="ECO:0000256" key="7">
    <source>
        <dbReference type="ARBA" id="ARBA00022705"/>
    </source>
</evidence>
<feature type="compositionally biased region" description="Basic and acidic residues" evidence="20">
    <location>
        <begin position="239"/>
        <end position="259"/>
    </location>
</feature>
<reference evidence="24" key="1">
    <citation type="submission" date="2011-08" db="EMBL/GenBank/DDBJ databases">
        <authorList>
            <person name="Rombauts S."/>
        </authorList>
    </citation>
    <scope>NUCLEOTIDE SEQUENCE</scope>
    <source>
        <strain evidence="24">London</strain>
    </source>
</reference>
<dbReference type="Gene3D" id="4.10.320.30">
    <property type="match status" value="1"/>
</dbReference>
<evidence type="ECO:0000256" key="2">
    <source>
        <dbReference type="ARBA" id="ARBA00004514"/>
    </source>
</evidence>
<dbReference type="OrthoDB" id="787137at2759"/>
<accession>T1KSI0</accession>
<evidence type="ECO:0000256" key="17">
    <source>
        <dbReference type="PIRSR" id="PIRSR602717-51"/>
    </source>
</evidence>
<keyword evidence="7" id="KW-0235">DNA replication</keyword>
<dbReference type="GO" id="GO:0003682">
    <property type="term" value="F:chromatin binding"/>
    <property type="evidence" value="ECO:0007669"/>
    <property type="project" value="TreeGrafter"/>
</dbReference>
<dbReference type="InterPro" id="IPR011011">
    <property type="entry name" value="Znf_FYVE_PHD"/>
</dbReference>
<keyword evidence="16" id="KW-0137">Centromere</keyword>
<evidence type="ECO:0000256" key="11">
    <source>
        <dbReference type="ARBA" id="ARBA00022853"/>
    </source>
</evidence>
<keyword evidence="12" id="KW-0007">Acetylation</keyword>
<dbReference type="GO" id="GO:0000775">
    <property type="term" value="C:chromosome, centromeric region"/>
    <property type="evidence" value="ECO:0007669"/>
    <property type="project" value="UniProtKB-SubCell"/>
</dbReference>
<dbReference type="InterPro" id="IPR002515">
    <property type="entry name" value="Znf_C2H2C"/>
</dbReference>
<feature type="compositionally biased region" description="Acidic residues" evidence="20">
    <location>
        <begin position="167"/>
        <end position="225"/>
    </location>
</feature>
<name>T1KSI0_TETUR</name>
<feature type="domain" description="MYST-type HAT" evidence="22">
    <location>
        <begin position="453"/>
        <end position="727"/>
    </location>
</feature>
<dbReference type="PROSITE" id="PS51802">
    <property type="entry name" value="ZF_CCHHC"/>
    <property type="match status" value="1"/>
</dbReference>
<evidence type="ECO:0000256" key="3">
    <source>
        <dbReference type="ARBA" id="ARBA00004584"/>
    </source>
</evidence>
<dbReference type="GO" id="GO:0008270">
    <property type="term" value="F:zinc ion binding"/>
    <property type="evidence" value="ECO:0007669"/>
    <property type="project" value="UniProtKB-KW"/>
</dbReference>
<dbReference type="Pfam" id="PF00628">
    <property type="entry name" value="PHD"/>
    <property type="match status" value="2"/>
</dbReference>
<dbReference type="GO" id="GO:0003712">
    <property type="term" value="F:transcription coregulator activity"/>
    <property type="evidence" value="ECO:0007669"/>
    <property type="project" value="TreeGrafter"/>
</dbReference>
<dbReference type="Pfam" id="PF01853">
    <property type="entry name" value="MOZ_SAS"/>
    <property type="match status" value="1"/>
</dbReference>
<dbReference type="SUPFAM" id="SSF55729">
    <property type="entry name" value="Acyl-CoA N-acyltransferases (Nat)"/>
    <property type="match status" value="1"/>
</dbReference>
<keyword evidence="9 18" id="KW-0863">Zinc-finger</keyword>
<dbReference type="HOGENOM" id="CLU_377370_0_0_1"/>
<evidence type="ECO:0000256" key="9">
    <source>
        <dbReference type="ARBA" id="ARBA00022771"/>
    </source>
</evidence>
<dbReference type="PROSITE" id="PS51726">
    <property type="entry name" value="MYST_HAT"/>
    <property type="match status" value="1"/>
</dbReference>
<keyword evidence="15 19" id="KW-0539">Nucleus</keyword>
<dbReference type="OMA" id="DYEMFRE"/>
<sequence>MPLRKRRKSRTSSESSGLGQCFICLRQDSNESLITCQLCANQFHSVKCLRMLPNTVNRIRSNQWSCPKCKSCEICGRKTRALRSAAENNLLLCKGCDRGFHRNCIQTEDGINIEDEKNWHCLNCEDDLSPLNENDSSDEVDENISESSDEDEDNKIEADESDKSGEESAEIEPDEIDSEKEDEEEDEEDEEEDDEEEEDGNEEDEDEDEDEEDDDDESEDDQYEGSDERPQPRLTRSKAAAERSECDKNSEIQALHEETNIEDDSADSGSDKASKILPPKGKRGRKRKNGLTPSNLLTPKKVKSEDENSRNEEEEAQCRVPGCDSKGHLSGKYSTHFTSSTCPVFHNLSHEECEDRYRNRLRRKDARESNQKVSTRKSPYKDEKLNCLIEQRKKECNQIANGPSIKKNNSSHSLTSREPELKSLAPIFDYEMFREAQSRAAELMQEQMKENPPKKTGIKTIEMGKYEMDVWYSSPYPSDYACLPKLYICEFCLKYFNSSLTMKRHSLKCPLHCPPGNEIYRKANISVFEIDGEKNKLYCQNLCLLAKLFLDHKTLYYDVEPFRFYIMTESDNDGFHIIGYFSKEKNSFLNYNVSCILTLPPYQKQGFGRMLIDFSYLLTRVEGKVGSPEKPLSDLGLISYRSYWKNVILEYLCNYQGSEISIKDLSHETAINAYDIVSTLQALGMLKYWKGKHLVLTRKDILDDYKTKNKKRKNTKAIDPSCLKWTPPNSSNSIK</sequence>
<dbReference type="KEGG" id="tut:107366746"/>
<dbReference type="InterPro" id="IPR013083">
    <property type="entry name" value="Znf_RING/FYVE/PHD"/>
</dbReference>
<keyword evidence="10" id="KW-0862">Zinc</keyword>
<dbReference type="InterPro" id="IPR036388">
    <property type="entry name" value="WH-like_DNA-bd_sf"/>
</dbReference>
<dbReference type="eggNOG" id="KOG1512">
    <property type="taxonomic scope" value="Eukaryota"/>
</dbReference>
<evidence type="ECO:0000259" key="21">
    <source>
        <dbReference type="PROSITE" id="PS50016"/>
    </source>
</evidence>
<dbReference type="FunFam" id="3.40.630.30:FF:000001">
    <property type="entry name" value="Histone acetyltransferase"/>
    <property type="match status" value="1"/>
</dbReference>
<evidence type="ECO:0000256" key="10">
    <source>
        <dbReference type="ARBA" id="ARBA00022833"/>
    </source>
</evidence>
<dbReference type="EMBL" id="CAEY01000425">
    <property type="status" value="NOT_ANNOTATED_CDS"/>
    <property type="molecule type" value="Genomic_DNA"/>
</dbReference>
<dbReference type="GO" id="GO:0005829">
    <property type="term" value="C:cytosol"/>
    <property type="evidence" value="ECO:0007669"/>
    <property type="project" value="UniProtKB-SubCell"/>
</dbReference>